<keyword evidence="4" id="KW-1185">Reference proteome</keyword>
<keyword evidence="2" id="KW-0732">Signal</keyword>
<dbReference type="Proteomes" id="UP000054107">
    <property type="component" value="Unassembled WGS sequence"/>
</dbReference>
<name>A0A0B7MSA2_9FUNG</name>
<dbReference type="OrthoDB" id="2278560at2759"/>
<sequence>MLPGHTIYLLALWLLNALPSTLPFCLGTHWETTWPLMLEFITKIDFANHPDSTFQDEPSAGGLMYSYLSQQRQHQQQQRLQQQQQQQQLAQHHQH</sequence>
<dbReference type="EMBL" id="LN720415">
    <property type="protein sequence ID" value="CEP08866.1"/>
    <property type="molecule type" value="Genomic_DNA"/>
</dbReference>
<feature type="region of interest" description="Disordered" evidence="1">
    <location>
        <begin position="70"/>
        <end position="95"/>
    </location>
</feature>
<evidence type="ECO:0000256" key="1">
    <source>
        <dbReference type="SAM" id="MobiDB-lite"/>
    </source>
</evidence>
<evidence type="ECO:0000313" key="4">
    <source>
        <dbReference type="Proteomes" id="UP000054107"/>
    </source>
</evidence>
<proteinExistence type="predicted"/>
<feature type="signal peptide" evidence="2">
    <location>
        <begin position="1"/>
        <end position="23"/>
    </location>
</feature>
<evidence type="ECO:0000313" key="3">
    <source>
        <dbReference type="EMBL" id="CEP08866.1"/>
    </source>
</evidence>
<gene>
    <name evidence="3" type="primary">PARPA_02256.1 scaffold 3529</name>
</gene>
<protein>
    <recommendedName>
        <fullName evidence="5">Ndc10 domain-containing protein</fullName>
    </recommendedName>
</protein>
<accession>A0A0B7MSA2</accession>
<evidence type="ECO:0008006" key="5">
    <source>
        <dbReference type="Google" id="ProtNLM"/>
    </source>
</evidence>
<dbReference type="AlphaFoldDB" id="A0A0B7MSA2"/>
<organism evidence="3 4">
    <name type="scientific">Parasitella parasitica</name>
    <dbReference type="NCBI Taxonomy" id="35722"/>
    <lineage>
        <taxon>Eukaryota</taxon>
        <taxon>Fungi</taxon>
        <taxon>Fungi incertae sedis</taxon>
        <taxon>Mucoromycota</taxon>
        <taxon>Mucoromycotina</taxon>
        <taxon>Mucoromycetes</taxon>
        <taxon>Mucorales</taxon>
        <taxon>Mucorineae</taxon>
        <taxon>Mucoraceae</taxon>
        <taxon>Parasitella</taxon>
    </lineage>
</organism>
<reference evidence="3 4" key="1">
    <citation type="submission" date="2014-09" db="EMBL/GenBank/DDBJ databases">
        <authorList>
            <person name="Ellenberger Sabrina"/>
        </authorList>
    </citation>
    <scope>NUCLEOTIDE SEQUENCE [LARGE SCALE GENOMIC DNA]</scope>
    <source>
        <strain evidence="3 4">CBS 412.66</strain>
    </source>
</reference>
<feature type="chain" id="PRO_5002120419" description="Ndc10 domain-containing protein" evidence="2">
    <location>
        <begin position="24"/>
        <end position="95"/>
    </location>
</feature>
<evidence type="ECO:0000256" key="2">
    <source>
        <dbReference type="SAM" id="SignalP"/>
    </source>
</evidence>